<proteinExistence type="predicted"/>
<dbReference type="SUPFAM" id="SSF69322">
    <property type="entry name" value="Tricorn protease domain 2"/>
    <property type="match status" value="1"/>
</dbReference>
<evidence type="ECO:0000313" key="2">
    <source>
        <dbReference type="Proteomes" id="UP000241858"/>
    </source>
</evidence>
<dbReference type="EMBL" id="PYLY01000003">
    <property type="protein sequence ID" value="PSU12271.1"/>
    <property type="molecule type" value="Genomic_DNA"/>
</dbReference>
<dbReference type="AlphaFoldDB" id="A0A2T3I2D1"/>
<reference evidence="1 2" key="1">
    <citation type="submission" date="2018-03" db="EMBL/GenBank/DDBJ databases">
        <title>Whole genome sequencing of Histamine producing bacteria.</title>
        <authorList>
            <person name="Butler K."/>
        </authorList>
    </citation>
    <scope>NUCLEOTIDE SEQUENCE [LARGE SCALE GENOMIC DNA]</scope>
    <source>
        <strain evidence="1 2">DSM 23343</strain>
    </source>
</reference>
<protein>
    <submittedName>
        <fullName evidence="1">DUF1513 domain-containing protein</fullName>
    </submittedName>
</protein>
<name>A0A2T3I2D1_9GAMM</name>
<gene>
    <name evidence="1" type="ORF">C0W81_01975</name>
</gene>
<dbReference type="PIRSF" id="PIRSF028101">
    <property type="entry name" value="UCP028101"/>
    <property type="match status" value="1"/>
</dbReference>
<sequence>MVTDLTRRKLLNYTLSSTALLSLTLLSGCKDATKPVSKPALIGCCRTLQGHFAAAVIDKYGELVHQFPLPARGHGITLQPNGTLAAIFSRRPGQYIQIVNYNNGASWTVRAADPNRYFYGHGVFSADGRYLYATEGEALTSRGIIGVYELIDGLPKVAEFNGVGIGPHQMISVDEHTLAVAVGGIHTLGRIPQNLASMQSALMYIDKRTGEIVDLAQLANKHLSIRHLDVTADGNVICGQQYKAKTDITVPLVAMHRRNQSLQSLFGNDEQWQRFNHYISSVVSLDNYVLATSPRGNCYGIWNSNSGELLEIKPLADVSGATVINKQWVLSSGSGNIAHVSITRQSRYNQTAIIWDNHWCSIPAAKLYHRNVT</sequence>
<dbReference type="InterPro" id="IPR015943">
    <property type="entry name" value="WD40/YVTN_repeat-like_dom_sf"/>
</dbReference>
<dbReference type="PROSITE" id="PS51257">
    <property type="entry name" value="PROKAR_LIPOPROTEIN"/>
    <property type="match status" value="1"/>
</dbReference>
<dbReference type="InterPro" id="IPR008311">
    <property type="entry name" value="UCP028101"/>
</dbReference>
<dbReference type="Proteomes" id="UP000241858">
    <property type="component" value="Unassembled WGS sequence"/>
</dbReference>
<comment type="caution">
    <text evidence="1">The sequence shown here is derived from an EMBL/GenBank/DDBJ whole genome shotgun (WGS) entry which is preliminary data.</text>
</comment>
<evidence type="ECO:0000313" key="1">
    <source>
        <dbReference type="EMBL" id="PSU12271.1"/>
    </source>
</evidence>
<dbReference type="OrthoDB" id="5624218at2"/>
<organism evidence="1 2">
    <name type="scientific">Photobacterium aquimaris</name>
    <dbReference type="NCBI Taxonomy" id="512643"/>
    <lineage>
        <taxon>Bacteria</taxon>
        <taxon>Pseudomonadati</taxon>
        <taxon>Pseudomonadota</taxon>
        <taxon>Gammaproteobacteria</taxon>
        <taxon>Vibrionales</taxon>
        <taxon>Vibrionaceae</taxon>
        <taxon>Photobacterium</taxon>
    </lineage>
</organism>
<dbReference type="Gene3D" id="2.130.10.10">
    <property type="entry name" value="YVTN repeat-like/Quinoprotein amine dehydrogenase"/>
    <property type="match status" value="1"/>
</dbReference>
<accession>A0A2T3I2D1</accession>
<dbReference type="Pfam" id="PF07433">
    <property type="entry name" value="DUF1513"/>
    <property type="match status" value="1"/>
</dbReference>